<dbReference type="OrthoDB" id="10260741at2759"/>
<evidence type="ECO:0000256" key="1">
    <source>
        <dbReference type="ARBA" id="ARBA00005361"/>
    </source>
</evidence>
<reference evidence="4" key="1">
    <citation type="journal article" date="2011" name="PLoS Genet.">
        <title>The genome sequence of the leaf-cutter ant Atta cephalotes reveals insights into its obligate symbiotic lifestyle.</title>
        <authorList>
            <person name="Suen G."/>
            <person name="Teiling C."/>
            <person name="Li L."/>
            <person name="Holt C."/>
            <person name="Abouheif E."/>
            <person name="Bornberg-Bauer E."/>
            <person name="Bouffard P."/>
            <person name="Caldera E.J."/>
            <person name="Cash E."/>
            <person name="Cavanaugh A."/>
            <person name="Denas O."/>
            <person name="Elhaik E."/>
            <person name="Fave M.J."/>
            <person name="Gadau J."/>
            <person name="Gibson J.D."/>
            <person name="Graur D."/>
            <person name="Grubbs K.J."/>
            <person name="Hagen D.E."/>
            <person name="Harkins T.T."/>
            <person name="Helmkampf M."/>
            <person name="Hu H."/>
            <person name="Johnson B.R."/>
            <person name="Kim J."/>
            <person name="Marsh S.E."/>
            <person name="Moeller J.A."/>
            <person name="Munoz-Torres M.C."/>
            <person name="Murphy M.C."/>
            <person name="Naughton M.C."/>
            <person name="Nigam S."/>
            <person name="Overson R."/>
            <person name="Rajakumar R."/>
            <person name="Reese J.T."/>
            <person name="Scott J.J."/>
            <person name="Smith C.R."/>
            <person name="Tao S."/>
            <person name="Tsutsui N.D."/>
            <person name="Viljakainen L."/>
            <person name="Wissler L."/>
            <person name="Yandell M.D."/>
            <person name="Zimmer F."/>
            <person name="Taylor J."/>
            <person name="Slater S.C."/>
            <person name="Clifton S.W."/>
            <person name="Warren W.C."/>
            <person name="Elsik C.G."/>
            <person name="Smith C.D."/>
            <person name="Weinstock G.M."/>
            <person name="Gerardo N.M."/>
            <person name="Currie C.R."/>
        </authorList>
    </citation>
    <scope>NUCLEOTIDE SEQUENCE [LARGE SCALE GENOMIC DNA]</scope>
</reference>
<reference evidence="3" key="2">
    <citation type="submission" date="2016-04" db="UniProtKB">
        <authorList>
            <consortium name="EnsemblMetazoa"/>
        </authorList>
    </citation>
    <scope>IDENTIFICATION</scope>
</reference>
<dbReference type="Gene3D" id="3.30.1140.40">
    <property type="entry name" value="Tctex-1"/>
    <property type="match status" value="1"/>
</dbReference>
<evidence type="ECO:0000313" key="4">
    <source>
        <dbReference type="Proteomes" id="UP000005205"/>
    </source>
</evidence>
<dbReference type="EnsemblMetazoa" id="XM_012199079.1">
    <property type="protein sequence ID" value="XP_012054469.1"/>
    <property type="gene ID" value="LOC105617524"/>
</dbReference>
<dbReference type="InParanoid" id="A0A158NAB1"/>
<name>A0A158NAB1_ATTCE</name>
<dbReference type="PANTHER" id="PTHR21255:SF7">
    <property type="entry name" value="DYNEIN LIGHT CHAIN TCTEX-TYPE PROTEIN 2B"/>
    <property type="match status" value="1"/>
</dbReference>
<protein>
    <recommendedName>
        <fullName evidence="5">Tctex1 domain-containing protein 2</fullName>
    </recommendedName>
</protein>
<dbReference type="GO" id="GO:0045505">
    <property type="term" value="F:dynein intermediate chain binding"/>
    <property type="evidence" value="ECO:0007669"/>
    <property type="project" value="TreeGrafter"/>
</dbReference>
<sequence length="160" mass="18760">MKRMQNSVRHNPVQEAVEETQEEEEKKNVNLEVLDDVEETVQQPLYYQIRPHLHEKFKPLSAKEIIHDVLFEQLATKSYDAQAAVQWTKDIADIIERKIKDLQFKRYKYIVNVILGQQHGAGVKIGTRCIWDAEADTYAYDSFINDTIFCVAVVYAVYFY</sequence>
<dbReference type="eggNOG" id="KOG4108">
    <property type="taxonomic scope" value="Eukaryota"/>
</dbReference>
<organism evidence="3 4">
    <name type="scientific">Atta cephalotes</name>
    <name type="common">Leafcutter ant</name>
    <dbReference type="NCBI Taxonomy" id="12957"/>
    <lineage>
        <taxon>Eukaryota</taxon>
        <taxon>Metazoa</taxon>
        <taxon>Ecdysozoa</taxon>
        <taxon>Arthropoda</taxon>
        <taxon>Hexapoda</taxon>
        <taxon>Insecta</taxon>
        <taxon>Pterygota</taxon>
        <taxon>Neoptera</taxon>
        <taxon>Endopterygota</taxon>
        <taxon>Hymenoptera</taxon>
        <taxon>Apocrita</taxon>
        <taxon>Aculeata</taxon>
        <taxon>Formicoidea</taxon>
        <taxon>Formicidae</taxon>
        <taxon>Myrmicinae</taxon>
        <taxon>Atta</taxon>
    </lineage>
</organism>
<dbReference type="CDD" id="cd21459">
    <property type="entry name" value="DLC-like_TCTEX1D2"/>
    <property type="match status" value="1"/>
</dbReference>
<dbReference type="EMBL" id="ADTU01010124">
    <property type="status" value="NOT_ANNOTATED_CDS"/>
    <property type="molecule type" value="Genomic_DNA"/>
</dbReference>
<dbReference type="GO" id="GO:0005868">
    <property type="term" value="C:cytoplasmic dynein complex"/>
    <property type="evidence" value="ECO:0007669"/>
    <property type="project" value="TreeGrafter"/>
</dbReference>
<accession>A0A158NAB1</accession>
<dbReference type="OMA" id="YVIRPNF"/>
<dbReference type="Proteomes" id="UP000005205">
    <property type="component" value="Unassembled WGS sequence"/>
</dbReference>
<dbReference type="GO" id="GO:0005737">
    <property type="term" value="C:cytoplasm"/>
    <property type="evidence" value="ECO:0007669"/>
    <property type="project" value="TreeGrafter"/>
</dbReference>
<keyword evidence="4" id="KW-1185">Reference proteome</keyword>
<comment type="similarity">
    <text evidence="1">Belongs to the dynein light chain Tctex-type family.</text>
</comment>
<dbReference type="AlphaFoldDB" id="A0A158NAB1"/>
<dbReference type="InterPro" id="IPR038586">
    <property type="entry name" value="Tctex-1-like_sf"/>
</dbReference>
<dbReference type="STRING" id="12957.A0A158NAB1"/>
<dbReference type="PANTHER" id="PTHR21255">
    <property type="entry name" value="T-COMPLEX-ASSOCIATED-TESTIS-EXPRESSED 1/ DYNEIN LIGHT CHAIN"/>
    <property type="match status" value="1"/>
</dbReference>
<dbReference type="Pfam" id="PF03645">
    <property type="entry name" value="Tctex-1"/>
    <property type="match status" value="1"/>
</dbReference>
<dbReference type="KEGG" id="acep:105617524"/>
<dbReference type="FunCoup" id="A0A158NAB1">
    <property type="interactions" value="224"/>
</dbReference>
<evidence type="ECO:0008006" key="5">
    <source>
        <dbReference type="Google" id="ProtNLM"/>
    </source>
</evidence>
<gene>
    <name evidence="3" type="primary">105617524</name>
</gene>
<evidence type="ECO:0000313" key="3">
    <source>
        <dbReference type="EnsemblMetazoa" id="XP_012054469.1"/>
    </source>
</evidence>
<dbReference type="InterPro" id="IPR005334">
    <property type="entry name" value="Tctex-1-like"/>
</dbReference>
<dbReference type="GO" id="GO:0007018">
    <property type="term" value="P:microtubule-based movement"/>
    <property type="evidence" value="ECO:0007669"/>
    <property type="project" value="TreeGrafter"/>
</dbReference>
<evidence type="ECO:0000256" key="2">
    <source>
        <dbReference type="SAM" id="MobiDB-lite"/>
    </source>
</evidence>
<feature type="region of interest" description="Disordered" evidence="2">
    <location>
        <begin position="1"/>
        <end position="26"/>
    </location>
</feature>
<proteinExistence type="inferred from homology"/>